<name>A0A1T5B3A7_9SPHI</name>
<reference evidence="3" key="1">
    <citation type="submission" date="2017-02" db="EMBL/GenBank/DDBJ databases">
        <authorList>
            <person name="Varghese N."/>
            <person name="Submissions S."/>
        </authorList>
    </citation>
    <scope>NUCLEOTIDE SEQUENCE [LARGE SCALE GENOMIC DNA]</scope>
    <source>
        <strain evidence="3">DSM 24091</strain>
    </source>
</reference>
<dbReference type="Proteomes" id="UP000190150">
    <property type="component" value="Unassembled WGS sequence"/>
</dbReference>
<accession>A0A1T5B3A7</accession>
<organism evidence="2 3">
    <name type="scientific">Sphingobacterium nematocida</name>
    <dbReference type="NCBI Taxonomy" id="1513896"/>
    <lineage>
        <taxon>Bacteria</taxon>
        <taxon>Pseudomonadati</taxon>
        <taxon>Bacteroidota</taxon>
        <taxon>Sphingobacteriia</taxon>
        <taxon>Sphingobacteriales</taxon>
        <taxon>Sphingobacteriaceae</taxon>
        <taxon>Sphingobacterium</taxon>
    </lineage>
</organism>
<protein>
    <submittedName>
        <fullName evidence="2">Uncharacterized protein</fullName>
    </submittedName>
</protein>
<sequence>MCIKGLFFCFAFIWTLSVLKAQEVDFKIIQDGKVVLPKGDRYILSPKTFSFQIKSAGVEGFLVGITTDEYIYKSALGDADLQVMWFDETGMAESLFNNDKEVFVNDEAPSYWYFTSTEDHRFDLGADGSVSSWEAFRTINSFYHISTEESVSVEKVKKPLYFFFYLPVYDEDYNLVDQKCIFKAQLNWK</sequence>
<gene>
    <name evidence="2" type="ORF">SAMN05660841_00423</name>
</gene>
<evidence type="ECO:0000313" key="2">
    <source>
        <dbReference type="EMBL" id="SKB41579.1"/>
    </source>
</evidence>
<proteinExistence type="predicted"/>
<evidence type="ECO:0000256" key="1">
    <source>
        <dbReference type="SAM" id="SignalP"/>
    </source>
</evidence>
<feature type="signal peptide" evidence="1">
    <location>
        <begin position="1"/>
        <end position="20"/>
    </location>
</feature>
<feature type="chain" id="PRO_5012752649" evidence="1">
    <location>
        <begin position="21"/>
        <end position="189"/>
    </location>
</feature>
<dbReference type="EMBL" id="FUZF01000001">
    <property type="protein sequence ID" value="SKB41579.1"/>
    <property type="molecule type" value="Genomic_DNA"/>
</dbReference>
<dbReference type="AlphaFoldDB" id="A0A1T5B3A7"/>
<keyword evidence="3" id="KW-1185">Reference proteome</keyword>
<dbReference type="OrthoDB" id="1269544at2"/>
<dbReference type="RefSeq" id="WP_079640769.1">
    <property type="nucleotide sequence ID" value="NZ_FUZF01000001.1"/>
</dbReference>
<keyword evidence="1" id="KW-0732">Signal</keyword>
<evidence type="ECO:0000313" key="3">
    <source>
        <dbReference type="Proteomes" id="UP000190150"/>
    </source>
</evidence>